<evidence type="ECO:0000313" key="17">
    <source>
        <dbReference type="EMBL" id="NDK56348.1"/>
    </source>
</evidence>
<dbReference type="GO" id="GO:0008237">
    <property type="term" value="F:metallopeptidase activity"/>
    <property type="evidence" value="ECO:0007669"/>
    <property type="project" value="UniProtKB-KW"/>
</dbReference>
<evidence type="ECO:0000256" key="1">
    <source>
        <dbReference type="ARBA" id="ARBA00000098"/>
    </source>
</evidence>
<keyword evidence="11" id="KW-0482">Metalloprotease</keyword>
<dbReference type="GO" id="GO:0008270">
    <property type="term" value="F:zinc ion binding"/>
    <property type="evidence" value="ECO:0007669"/>
    <property type="project" value="InterPro"/>
</dbReference>
<keyword evidence="6" id="KW-0963">Cytoplasm</keyword>
<comment type="caution">
    <text evidence="17">The sequence shown here is derived from an EMBL/GenBank/DDBJ whole genome shotgun (WGS) entry which is preliminary data.</text>
</comment>
<dbReference type="AlphaFoldDB" id="A0A6B2H2M5"/>
<evidence type="ECO:0000256" key="15">
    <source>
        <dbReference type="SAM" id="SignalP"/>
    </source>
</evidence>
<evidence type="ECO:0000256" key="4">
    <source>
        <dbReference type="ARBA" id="ARBA00012564"/>
    </source>
</evidence>
<dbReference type="GO" id="GO:0016285">
    <property type="term" value="F:alanyl aminopeptidase activity"/>
    <property type="evidence" value="ECO:0007669"/>
    <property type="project" value="UniProtKB-EC"/>
</dbReference>
<evidence type="ECO:0000256" key="2">
    <source>
        <dbReference type="ARBA" id="ARBA00004496"/>
    </source>
</evidence>
<keyword evidence="8 14" id="KW-0479">Metal-binding</keyword>
<evidence type="ECO:0000256" key="7">
    <source>
        <dbReference type="ARBA" id="ARBA00022670"/>
    </source>
</evidence>
<dbReference type="CDD" id="cd09599">
    <property type="entry name" value="M1_LTA4H"/>
    <property type="match status" value="1"/>
</dbReference>
<name>A0A6B2H2M5_9BACT</name>
<evidence type="ECO:0000256" key="11">
    <source>
        <dbReference type="ARBA" id="ARBA00023049"/>
    </source>
</evidence>
<dbReference type="Pfam" id="PF01433">
    <property type="entry name" value="Peptidase_M1"/>
    <property type="match status" value="1"/>
</dbReference>
<dbReference type="SUPFAM" id="SSF48371">
    <property type="entry name" value="ARM repeat"/>
    <property type="match status" value="1"/>
</dbReference>
<keyword evidence="15" id="KW-0732">Signal</keyword>
<feature type="binding site" evidence="13">
    <location>
        <begin position="170"/>
        <end position="172"/>
    </location>
    <ligand>
        <name>a peptide</name>
        <dbReference type="ChEBI" id="CHEBI:60466"/>
    </ligand>
</feature>
<dbReference type="EMBL" id="JAAEAA010000012">
    <property type="protein sequence ID" value="NDK56348.1"/>
    <property type="molecule type" value="Genomic_DNA"/>
</dbReference>
<evidence type="ECO:0000256" key="3">
    <source>
        <dbReference type="ARBA" id="ARBA00010136"/>
    </source>
</evidence>
<feature type="binding site" evidence="14">
    <location>
        <position position="326"/>
    </location>
    <ligand>
        <name>Zn(2+)</name>
        <dbReference type="ChEBI" id="CHEBI:29105"/>
        <note>catalytic</note>
    </ligand>
</feature>
<comment type="cofactor">
    <cofactor evidence="14">
        <name>Zn(2+)</name>
        <dbReference type="ChEBI" id="CHEBI:29105"/>
    </cofactor>
    <text evidence="14">Binds 1 zinc ion per subunit.</text>
</comment>
<dbReference type="PRINTS" id="PR00756">
    <property type="entry name" value="ALADIPTASE"/>
</dbReference>
<dbReference type="SMART" id="SM01263">
    <property type="entry name" value="Leuk-A4-hydro_C"/>
    <property type="match status" value="1"/>
</dbReference>
<dbReference type="Gene3D" id="3.30.2010.30">
    <property type="match status" value="1"/>
</dbReference>
<dbReference type="SUPFAM" id="SSF55486">
    <property type="entry name" value="Metalloproteases ('zincins'), catalytic domain"/>
    <property type="match status" value="1"/>
</dbReference>
<gene>
    <name evidence="17" type="ORF">GWO68_10495</name>
</gene>
<feature type="binding site" evidence="14">
    <location>
        <position position="330"/>
    </location>
    <ligand>
        <name>Zn(2+)</name>
        <dbReference type="ChEBI" id="CHEBI:29105"/>
        <note>catalytic</note>
    </ligand>
</feature>
<dbReference type="InterPro" id="IPR015211">
    <property type="entry name" value="Peptidase_M1_C"/>
</dbReference>
<dbReference type="InterPro" id="IPR038502">
    <property type="entry name" value="M1_LTA-4_hydro/amino_C_sf"/>
</dbReference>
<feature type="binding site" evidence="13">
    <location>
        <begin position="587"/>
        <end position="589"/>
    </location>
    <ligand>
        <name>a peptide</name>
        <dbReference type="ChEBI" id="CHEBI:60466"/>
    </ligand>
</feature>
<protein>
    <recommendedName>
        <fullName evidence="5">Aminopeptidase N</fullName>
        <ecNumber evidence="4">3.4.11.2</ecNumber>
    </recommendedName>
</protein>
<dbReference type="Gene3D" id="1.10.390.10">
    <property type="entry name" value="Neutral Protease Domain 2"/>
    <property type="match status" value="1"/>
</dbReference>
<evidence type="ECO:0000256" key="13">
    <source>
        <dbReference type="PIRSR" id="PIRSR634015-2"/>
    </source>
</evidence>
<evidence type="ECO:0000256" key="14">
    <source>
        <dbReference type="PIRSR" id="PIRSR634015-3"/>
    </source>
</evidence>
<evidence type="ECO:0000256" key="6">
    <source>
        <dbReference type="ARBA" id="ARBA00022490"/>
    </source>
</evidence>
<evidence type="ECO:0000256" key="8">
    <source>
        <dbReference type="ARBA" id="ARBA00022723"/>
    </source>
</evidence>
<dbReference type="GO" id="GO:0005737">
    <property type="term" value="C:cytoplasm"/>
    <property type="evidence" value="ECO:0007669"/>
    <property type="project" value="UniProtKB-SubCell"/>
</dbReference>
<dbReference type="GO" id="GO:0006508">
    <property type="term" value="P:proteolysis"/>
    <property type="evidence" value="ECO:0007669"/>
    <property type="project" value="UniProtKB-KW"/>
</dbReference>
<keyword evidence="9" id="KW-0378">Hydrolase</keyword>
<comment type="similarity">
    <text evidence="3">Belongs to the peptidase M1 family.</text>
</comment>
<dbReference type="InterPro" id="IPR049980">
    <property type="entry name" value="LTA4H_cat"/>
</dbReference>
<keyword evidence="18" id="KW-1185">Reference proteome</keyword>
<reference evidence="17 18" key="1">
    <citation type="submission" date="2020-01" db="EMBL/GenBank/DDBJ databases">
        <authorList>
            <person name="Kim M.K."/>
        </authorList>
    </citation>
    <scope>NUCLEOTIDE SEQUENCE [LARGE SCALE GENOMIC DNA]</scope>
    <source>
        <strain evidence="17 18">BT213</strain>
    </source>
</reference>
<dbReference type="RefSeq" id="WP_162346411.1">
    <property type="nucleotide sequence ID" value="NZ_JAAEAA010000012.1"/>
</dbReference>
<dbReference type="FunFam" id="3.30.2010.30:FF:000001">
    <property type="entry name" value="Leukotriene A(4) hydrolase"/>
    <property type="match status" value="1"/>
</dbReference>
<dbReference type="InterPro" id="IPR027268">
    <property type="entry name" value="Peptidase_M4/M1_CTD_sf"/>
</dbReference>
<dbReference type="PANTHER" id="PTHR45726">
    <property type="entry name" value="LEUKOTRIENE A-4 HYDROLASE"/>
    <property type="match status" value="1"/>
</dbReference>
<proteinExistence type="inferred from homology"/>
<evidence type="ECO:0000259" key="16">
    <source>
        <dbReference type="SMART" id="SM01263"/>
    </source>
</evidence>
<dbReference type="EC" id="3.4.11.2" evidence="4"/>
<evidence type="ECO:0000256" key="10">
    <source>
        <dbReference type="ARBA" id="ARBA00022833"/>
    </source>
</evidence>
<dbReference type="InterPro" id="IPR045357">
    <property type="entry name" value="Aminopeptidase_N-like_N"/>
</dbReference>
<feature type="domain" description="Peptidase M1 leukotriene A4 hydrolase/aminopeptidase C-terminal" evidence="16">
    <location>
        <begin position="493"/>
        <end position="631"/>
    </location>
</feature>
<feature type="binding site" evidence="14">
    <location>
        <position position="349"/>
    </location>
    <ligand>
        <name>Zn(2+)</name>
        <dbReference type="ChEBI" id="CHEBI:29105"/>
        <note>catalytic</note>
    </ligand>
</feature>
<dbReference type="Proteomes" id="UP000478546">
    <property type="component" value="Unassembled WGS sequence"/>
</dbReference>
<comment type="catalytic activity">
    <reaction evidence="1">
        <text>Release of an N-terminal amino acid, Xaa-|-Yaa- from a peptide, amide or arylamide. Xaa is preferably Ala, but may be most amino acids including Pro (slow action). When a terminal hydrophobic residue is followed by a prolyl residue, the two may be released as an intact Xaa-Pro dipeptide.</text>
        <dbReference type="EC" id="3.4.11.2"/>
    </reaction>
</comment>
<evidence type="ECO:0000256" key="9">
    <source>
        <dbReference type="ARBA" id="ARBA00022801"/>
    </source>
</evidence>
<dbReference type="Gene3D" id="2.60.40.1730">
    <property type="entry name" value="tricorn interacting facor f3 domain"/>
    <property type="match status" value="1"/>
</dbReference>
<keyword evidence="10 14" id="KW-0862">Zinc</keyword>
<dbReference type="Pfam" id="PF17900">
    <property type="entry name" value="Peptidase_M1_N"/>
    <property type="match status" value="1"/>
</dbReference>
<feature type="binding site" evidence="13">
    <location>
        <begin position="297"/>
        <end position="302"/>
    </location>
    <ligand>
        <name>a peptide</name>
        <dbReference type="ChEBI" id="CHEBI:60466"/>
    </ligand>
</feature>
<evidence type="ECO:0000256" key="12">
    <source>
        <dbReference type="PIRSR" id="PIRSR634015-1"/>
    </source>
</evidence>
<dbReference type="SUPFAM" id="SSF63737">
    <property type="entry name" value="Leukotriene A4 hydrolase N-terminal domain"/>
    <property type="match status" value="1"/>
</dbReference>
<feature type="chain" id="PRO_5025532019" description="Aminopeptidase N" evidence="15">
    <location>
        <begin position="22"/>
        <end position="633"/>
    </location>
</feature>
<dbReference type="InterPro" id="IPR034015">
    <property type="entry name" value="M1_LTA4H"/>
</dbReference>
<feature type="active site" description="Proton donor" evidence="12">
    <location>
        <position position="414"/>
    </location>
</feature>
<dbReference type="PANTHER" id="PTHR45726:SF3">
    <property type="entry name" value="LEUKOTRIENE A-4 HYDROLASE"/>
    <property type="match status" value="1"/>
</dbReference>
<dbReference type="Pfam" id="PF09127">
    <property type="entry name" value="Leuk-A4-hydro_C"/>
    <property type="match status" value="1"/>
</dbReference>
<dbReference type="InterPro" id="IPR042097">
    <property type="entry name" value="Aminopeptidase_N-like_N_sf"/>
</dbReference>
<dbReference type="Gene3D" id="1.25.40.320">
    <property type="entry name" value="Peptidase M1, leukotriene A4 hydrolase/aminopeptidase C-terminal domain"/>
    <property type="match status" value="1"/>
</dbReference>
<organism evidence="17 18">
    <name type="scientific">Pontibacter fetidus</name>
    <dbReference type="NCBI Taxonomy" id="2700082"/>
    <lineage>
        <taxon>Bacteria</taxon>
        <taxon>Pseudomonadati</taxon>
        <taxon>Bacteroidota</taxon>
        <taxon>Cytophagia</taxon>
        <taxon>Cytophagales</taxon>
        <taxon>Hymenobacteraceae</taxon>
        <taxon>Pontibacter</taxon>
    </lineage>
</organism>
<comment type="subcellular location">
    <subcellularLocation>
        <location evidence="2">Cytoplasm</location>
    </subcellularLocation>
</comment>
<feature type="signal peptide" evidence="15">
    <location>
        <begin position="1"/>
        <end position="21"/>
    </location>
</feature>
<feature type="active site" description="Proton acceptor" evidence="12">
    <location>
        <position position="327"/>
    </location>
</feature>
<dbReference type="InterPro" id="IPR001930">
    <property type="entry name" value="Peptidase_M1"/>
</dbReference>
<evidence type="ECO:0000313" key="18">
    <source>
        <dbReference type="Proteomes" id="UP000478546"/>
    </source>
</evidence>
<keyword evidence="7" id="KW-0645">Protease</keyword>
<accession>A0A6B2H2M5</accession>
<sequence length="633" mass="71523">MKPYQKYLLGLGMAGSLHLTACTTQIPTNSETMTTAQKAQEQLSEDVHSYAEPTKAVARHLNLDIAVNFDSKTISGTASYDIENLAKGNEIIFDTRGLQIEKVYLGDGKEETAFRLGESDKFLGQPLYVTIKPDTKRVTIQYKTSPDAAALQWLNPQQTAGKKYPFLFTQSQAILARTWIPIQDSPGIRITYNANVQVPKELLAVMSAENPVQKNGSGIYTFRMEQRIPSYLMALSVGDLTFREVGPHTGIYAEPATIDEAAYEFAEMDKMLVAAEKIYGKYRWDRYDLLVLPPSFPFGGMENPRLTFVTPTVLAKDRSLTSLIAHELAHSWSGNLVTNATWNDFWLNEGFTVYFERRIMEELYGKSYADMLAVLGYQDLTNTLEELGTESEDTRLKLDLEGRDPDEGLTDIAYEKGNLFLRHIEMAVGREKFDAFVNKYFNTFAFQSTTTDKFLDFLRTELIKGDAELAEKINIEGWVYTAGLPEGHVKPTSERFAQVEAAYKAWKNGKPAAQLTTKDWSSHEWLHFIRMLPDQMTEKQMQDLDKAFNFTNSGNSEVLAAWFIHAINNNYITADKALETFLTNVGRRKFLVPIYKALVATPEGKKKALDIYAKARPNYHAVSTVTLDELLKN</sequence>
<evidence type="ECO:0000256" key="5">
    <source>
        <dbReference type="ARBA" id="ARBA00015611"/>
    </source>
</evidence>
<dbReference type="InterPro" id="IPR014782">
    <property type="entry name" value="Peptidase_M1_dom"/>
</dbReference>
<dbReference type="InterPro" id="IPR016024">
    <property type="entry name" value="ARM-type_fold"/>
</dbReference>